<proteinExistence type="predicted"/>
<reference evidence="1 2" key="1">
    <citation type="journal article" date="2019" name="Nat. Ecol. Evol.">
        <title>Megaphylogeny resolves global patterns of mushroom evolution.</title>
        <authorList>
            <person name="Varga T."/>
            <person name="Krizsan K."/>
            <person name="Foldi C."/>
            <person name="Dima B."/>
            <person name="Sanchez-Garcia M."/>
            <person name="Sanchez-Ramirez S."/>
            <person name="Szollosi G.J."/>
            <person name="Szarkandi J.G."/>
            <person name="Papp V."/>
            <person name="Albert L."/>
            <person name="Andreopoulos W."/>
            <person name="Angelini C."/>
            <person name="Antonin V."/>
            <person name="Barry K.W."/>
            <person name="Bougher N.L."/>
            <person name="Buchanan P."/>
            <person name="Buyck B."/>
            <person name="Bense V."/>
            <person name="Catcheside P."/>
            <person name="Chovatia M."/>
            <person name="Cooper J."/>
            <person name="Damon W."/>
            <person name="Desjardin D."/>
            <person name="Finy P."/>
            <person name="Geml J."/>
            <person name="Haridas S."/>
            <person name="Hughes K."/>
            <person name="Justo A."/>
            <person name="Karasinski D."/>
            <person name="Kautmanova I."/>
            <person name="Kiss B."/>
            <person name="Kocsube S."/>
            <person name="Kotiranta H."/>
            <person name="LaButti K.M."/>
            <person name="Lechner B.E."/>
            <person name="Liimatainen K."/>
            <person name="Lipzen A."/>
            <person name="Lukacs Z."/>
            <person name="Mihaltcheva S."/>
            <person name="Morgado L.N."/>
            <person name="Niskanen T."/>
            <person name="Noordeloos M.E."/>
            <person name="Ohm R.A."/>
            <person name="Ortiz-Santana B."/>
            <person name="Ovrebo C."/>
            <person name="Racz N."/>
            <person name="Riley R."/>
            <person name="Savchenko A."/>
            <person name="Shiryaev A."/>
            <person name="Soop K."/>
            <person name="Spirin V."/>
            <person name="Szebenyi C."/>
            <person name="Tomsovsky M."/>
            <person name="Tulloss R.E."/>
            <person name="Uehling J."/>
            <person name="Grigoriev I.V."/>
            <person name="Vagvolgyi C."/>
            <person name="Papp T."/>
            <person name="Martin F.M."/>
            <person name="Miettinen O."/>
            <person name="Hibbett D.S."/>
            <person name="Nagy L.G."/>
        </authorList>
    </citation>
    <scope>NUCLEOTIDE SEQUENCE [LARGE SCALE GENOMIC DNA]</scope>
    <source>
        <strain evidence="1 2">CBS 166.37</strain>
    </source>
</reference>
<dbReference type="AlphaFoldDB" id="A0A5C3LX99"/>
<sequence length="219" mass="23727">MRHHHSLPPSSTSTPNVEVALMNEARMFFLTAKFFTDTFTFGTGGGDGDRAGASGGDREEGMETVHAVAEKGTLLIARVQGCARDNVHCLAVVNRDEETTLDMGENGSILEYGDDGDEGDGDRCVGGIRGSCERFRVSSVGDNRGGGSNGDDTAYLITLRDVAECIVALQLELGNQKVGIPDRRVRTTIIHYRQGRKPVKLAYERGLWWVLGGVLLHCE</sequence>
<gene>
    <name evidence="1" type="ORF">BDQ12DRAFT_670321</name>
</gene>
<dbReference type="Proteomes" id="UP000308652">
    <property type="component" value="Unassembled WGS sequence"/>
</dbReference>
<organism evidence="1 2">
    <name type="scientific">Crucibulum laeve</name>
    <dbReference type="NCBI Taxonomy" id="68775"/>
    <lineage>
        <taxon>Eukaryota</taxon>
        <taxon>Fungi</taxon>
        <taxon>Dikarya</taxon>
        <taxon>Basidiomycota</taxon>
        <taxon>Agaricomycotina</taxon>
        <taxon>Agaricomycetes</taxon>
        <taxon>Agaricomycetidae</taxon>
        <taxon>Agaricales</taxon>
        <taxon>Agaricineae</taxon>
        <taxon>Nidulariaceae</taxon>
        <taxon>Crucibulum</taxon>
    </lineage>
</organism>
<evidence type="ECO:0000313" key="2">
    <source>
        <dbReference type="Proteomes" id="UP000308652"/>
    </source>
</evidence>
<dbReference type="EMBL" id="ML213649">
    <property type="protein sequence ID" value="TFK33411.1"/>
    <property type="molecule type" value="Genomic_DNA"/>
</dbReference>
<evidence type="ECO:0000313" key="1">
    <source>
        <dbReference type="EMBL" id="TFK33411.1"/>
    </source>
</evidence>
<keyword evidence="2" id="KW-1185">Reference proteome</keyword>
<protein>
    <submittedName>
        <fullName evidence="1">Uncharacterized protein</fullName>
    </submittedName>
</protein>
<name>A0A5C3LX99_9AGAR</name>
<accession>A0A5C3LX99</accession>